<dbReference type="InterPro" id="IPR003594">
    <property type="entry name" value="HATPase_dom"/>
</dbReference>
<dbReference type="InterPro" id="IPR004358">
    <property type="entry name" value="Sig_transdc_His_kin-like_C"/>
</dbReference>
<dbReference type="InterPro" id="IPR036097">
    <property type="entry name" value="HisK_dim/P_sf"/>
</dbReference>
<dbReference type="SMART" id="SM00086">
    <property type="entry name" value="PAC"/>
    <property type="match status" value="1"/>
</dbReference>
<feature type="transmembrane region" description="Helical" evidence="15">
    <location>
        <begin position="76"/>
        <end position="100"/>
    </location>
</feature>
<dbReference type="CDD" id="cd06225">
    <property type="entry name" value="HAMP"/>
    <property type="match status" value="1"/>
</dbReference>
<feature type="domain" description="PAS" evidence="18">
    <location>
        <begin position="338"/>
        <end position="381"/>
    </location>
</feature>
<feature type="transmembrane region" description="Helical" evidence="15">
    <location>
        <begin position="257"/>
        <end position="279"/>
    </location>
</feature>
<evidence type="ECO:0000256" key="9">
    <source>
        <dbReference type="ARBA" id="ARBA00023012"/>
    </source>
</evidence>
<dbReference type="PROSITE" id="PS50885">
    <property type="entry name" value="HAMP"/>
    <property type="match status" value="1"/>
</dbReference>
<dbReference type="SMART" id="SM00448">
    <property type="entry name" value="REC"/>
    <property type="match status" value="1"/>
</dbReference>
<dbReference type="EC" id="2.7.13.3" evidence="3"/>
<dbReference type="Pfam" id="PF13188">
    <property type="entry name" value="PAS_8"/>
    <property type="match status" value="1"/>
</dbReference>
<comment type="subcellular location">
    <subcellularLocation>
        <location evidence="2">Membrane</location>
    </subcellularLocation>
</comment>
<protein>
    <recommendedName>
        <fullName evidence="11">Sensory/regulatory protein RpfC</fullName>
        <ecNumber evidence="3">2.7.13.3</ecNumber>
    </recommendedName>
</protein>
<dbReference type="PRINTS" id="PR00344">
    <property type="entry name" value="BCTRLSENSOR"/>
</dbReference>
<evidence type="ECO:0000256" key="13">
    <source>
        <dbReference type="PROSITE-ProRule" id="PRU00169"/>
    </source>
</evidence>
<accession>A0A7M3MCU7</accession>
<evidence type="ECO:0000313" key="23">
    <source>
        <dbReference type="Proteomes" id="UP000448292"/>
    </source>
</evidence>
<keyword evidence="23" id="KW-1185">Reference proteome</keyword>
<dbReference type="Gene3D" id="3.30.565.10">
    <property type="entry name" value="Histidine kinase-like ATPase, C-terminal domain"/>
    <property type="match status" value="1"/>
</dbReference>
<organism evidence="22 23">
    <name type="scientific">Oceanidesulfovibrio indonesiensis</name>
    <dbReference type="NCBI Taxonomy" id="54767"/>
    <lineage>
        <taxon>Bacteria</taxon>
        <taxon>Pseudomonadati</taxon>
        <taxon>Thermodesulfobacteriota</taxon>
        <taxon>Desulfovibrionia</taxon>
        <taxon>Desulfovibrionales</taxon>
        <taxon>Desulfovibrionaceae</taxon>
        <taxon>Oceanidesulfovibrio</taxon>
    </lineage>
</organism>
<dbReference type="InterPro" id="IPR001610">
    <property type="entry name" value="PAC"/>
</dbReference>
<dbReference type="GO" id="GO:0005524">
    <property type="term" value="F:ATP binding"/>
    <property type="evidence" value="ECO:0007669"/>
    <property type="project" value="UniProtKB-KW"/>
</dbReference>
<keyword evidence="4 13" id="KW-0597">Phosphoprotein</keyword>
<keyword evidence="8" id="KW-0067">ATP-binding</keyword>
<evidence type="ECO:0000259" key="16">
    <source>
        <dbReference type="PROSITE" id="PS50109"/>
    </source>
</evidence>
<evidence type="ECO:0000256" key="2">
    <source>
        <dbReference type="ARBA" id="ARBA00004370"/>
    </source>
</evidence>
<evidence type="ECO:0000256" key="5">
    <source>
        <dbReference type="ARBA" id="ARBA00022679"/>
    </source>
</evidence>
<dbReference type="PROSITE" id="PS50110">
    <property type="entry name" value="RESPONSE_REGULATORY"/>
    <property type="match status" value="1"/>
</dbReference>
<dbReference type="Gene3D" id="6.10.340.10">
    <property type="match status" value="1"/>
</dbReference>
<dbReference type="Gene3D" id="1.20.120.160">
    <property type="entry name" value="HPT domain"/>
    <property type="match status" value="1"/>
</dbReference>
<dbReference type="CDD" id="cd00130">
    <property type="entry name" value="PAS"/>
    <property type="match status" value="1"/>
</dbReference>
<dbReference type="PROSITE" id="PS50894">
    <property type="entry name" value="HPT"/>
    <property type="match status" value="1"/>
</dbReference>
<feature type="domain" description="Response regulatory" evidence="17">
    <location>
        <begin position="738"/>
        <end position="866"/>
    </location>
</feature>
<dbReference type="CDD" id="cd00082">
    <property type="entry name" value="HisKA"/>
    <property type="match status" value="1"/>
</dbReference>
<dbReference type="PROSITE" id="PS50113">
    <property type="entry name" value="PAC"/>
    <property type="match status" value="1"/>
</dbReference>
<dbReference type="SUPFAM" id="SSF47384">
    <property type="entry name" value="Homodimeric domain of signal transducing histidine kinase"/>
    <property type="match status" value="1"/>
</dbReference>
<dbReference type="FunFam" id="1.10.287.130:FF:000002">
    <property type="entry name" value="Two-component osmosensing histidine kinase"/>
    <property type="match status" value="1"/>
</dbReference>
<dbReference type="Pfam" id="PF00072">
    <property type="entry name" value="Response_reg"/>
    <property type="match status" value="1"/>
</dbReference>
<feature type="region of interest" description="Disordered" evidence="14">
    <location>
        <begin position="912"/>
        <end position="941"/>
    </location>
</feature>
<evidence type="ECO:0000256" key="4">
    <source>
        <dbReference type="ARBA" id="ARBA00022553"/>
    </source>
</evidence>
<dbReference type="EMBL" id="QMIE01000012">
    <property type="protein sequence ID" value="TVM16260.1"/>
    <property type="molecule type" value="Genomic_DNA"/>
</dbReference>
<dbReference type="Pfam" id="PF02518">
    <property type="entry name" value="HATPase_c"/>
    <property type="match status" value="1"/>
</dbReference>
<dbReference type="SMART" id="SM00388">
    <property type="entry name" value="HisKA"/>
    <property type="match status" value="1"/>
</dbReference>
<dbReference type="InterPro" id="IPR011006">
    <property type="entry name" value="CheY-like_superfamily"/>
</dbReference>
<evidence type="ECO:0000256" key="11">
    <source>
        <dbReference type="ARBA" id="ARBA00068150"/>
    </source>
</evidence>
<dbReference type="CDD" id="cd17546">
    <property type="entry name" value="REC_hyHK_CKI1_RcsC-like"/>
    <property type="match status" value="1"/>
</dbReference>
<evidence type="ECO:0000256" key="15">
    <source>
        <dbReference type="SAM" id="Phobius"/>
    </source>
</evidence>
<name>A0A7M3MCU7_9BACT</name>
<keyword evidence="6" id="KW-0547">Nucleotide-binding</keyword>
<dbReference type="Proteomes" id="UP000448292">
    <property type="component" value="Unassembled WGS sequence"/>
</dbReference>
<evidence type="ECO:0000259" key="17">
    <source>
        <dbReference type="PROSITE" id="PS50110"/>
    </source>
</evidence>
<dbReference type="PANTHER" id="PTHR45339:SF3">
    <property type="entry name" value="HISTIDINE KINASE"/>
    <property type="match status" value="1"/>
</dbReference>
<dbReference type="Gene3D" id="3.40.50.2300">
    <property type="match status" value="1"/>
</dbReference>
<dbReference type="PANTHER" id="PTHR45339">
    <property type="entry name" value="HYBRID SIGNAL TRANSDUCTION HISTIDINE KINASE J"/>
    <property type="match status" value="1"/>
</dbReference>
<feature type="modified residue" description="4-aspartylphosphate" evidence="13">
    <location>
        <position position="790"/>
    </location>
</feature>
<evidence type="ECO:0000256" key="14">
    <source>
        <dbReference type="SAM" id="MobiDB-lite"/>
    </source>
</evidence>
<evidence type="ECO:0000256" key="6">
    <source>
        <dbReference type="ARBA" id="ARBA00022741"/>
    </source>
</evidence>
<evidence type="ECO:0000256" key="7">
    <source>
        <dbReference type="ARBA" id="ARBA00022777"/>
    </source>
</evidence>
<dbReference type="InterPro" id="IPR005467">
    <property type="entry name" value="His_kinase_dom"/>
</dbReference>
<dbReference type="CDD" id="cd16922">
    <property type="entry name" value="HATPase_EvgS-ArcB-TorS-like"/>
    <property type="match status" value="1"/>
</dbReference>
<feature type="modified residue" description="Phosphohistidine" evidence="12">
    <location>
        <position position="994"/>
    </location>
</feature>
<evidence type="ECO:0000259" key="21">
    <source>
        <dbReference type="PROSITE" id="PS50894"/>
    </source>
</evidence>
<dbReference type="GO" id="GO:0005886">
    <property type="term" value="C:plasma membrane"/>
    <property type="evidence" value="ECO:0007669"/>
    <property type="project" value="UniProtKB-SubCell"/>
</dbReference>
<comment type="catalytic activity">
    <reaction evidence="1">
        <text>ATP + protein L-histidine = ADP + protein N-phospho-L-histidine.</text>
        <dbReference type="EC" id="2.7.13.3"/>
    </reaction>
</comment>
<feature type="domain" description="HAMP" evidence="20">
    <location>
        <begin position="281"/>
        <end position="333"/>
    </location>
</feature>
<dbReference type="FunFam" id="3.30.565.10:FF:000010">
    <property type="entry name" value="Sensor histidine kinase RcsC"/>
    <property type="match status" value="1"/>
</dbReference>
<evidence type="ECO:0000259" key="18">
    <source>
        <dbReference type="PROSITE" id="PS50112"/>
    </source>
</evidence>
<dbReference type="NCBIfam" id="TIGR00229">
    <property type="entry name" value="sensory_box"/>
    <property type="match status" value="1"/>
</dbReference>
<evidence type="ECO:0000313" key="22">
    <source>
        <dbReference type="EMBL" id="TVM16260.1"/>
    </source>
</evidence>
<sequence length="1051" mass="115633">MRSSPWCSSGSSTASRASSDCTYRSGRRDGQCRKPYRCAELALWCSTAQLAIEYQYSDERLHQAAPSTMIRRRLRFKFNCAVIAVCVGVSVLFGGTFLYLDKRYYRTSLENVQQFLESAAKQRRFEIAYLLYSRQEQALLESLGGIAAFDNVLGVRAYDKDGNAAAEMIGMQGLALREKGGAYGGQGTEPLLLRSPTLSVGDIEAIDDNAAFRRMEMLGAPVGSYLYALRSPGTPTQGYLEIFYDLSDIQQNSRWSLLLLGLTLAAMVFSLVLLLNALLSSLVLQPVEVLSNAMNRVREGAIGLRVQSSSKDEIGEMADAFNDMSEKLEAKQDSIMVSEAKYRSLFENAVEGLFRATMDGRILSANPAMARILGYPSPDALMSEVHAFEHSCIVDEGRRQELNAQLKLHGYVQDFEQRVRRRSGEVIWVAESVRVAPGPDGKALFLEGSLVDITERKRAEDLEHEKILAEAQSRAKSEFLAAMSHEIRTPMNAILGMTDLAMASGLTPRQWEYMQTVKDSAFHLLTVINDILDLSKIEAGRLELEPVDFDLEELVDAIAKSMAYQARKKGLELYRSLDIKAPRILQGDPARLRQVLLNLVGNAIKFTDTGRVVIRVNLVTTRGQVQPGPGGRSRPICLSFSVQDTGIGVPQDKQQHIFDSFTQAEGSTTSRRYGGTGLGLAISRQLVNLMGGDISLKSAIGKGSTFTFTACFGEGDPESVHKEDSLLAEWGERRGALNILLVEDNPLNVKVAELHLKRMGHNVLVADNGQHALEIMRTMPANAFDIVLMDLEMPVMDGFEATRQIRGADSRRSEQDAGPNPHVPIIAMTAHALMDVKEKCLDVGMNDFVPKPVNFADLSAAIQRAIFPDIEDVARVGRLNEGRPKQPSEAMLSFFNKDSAAQPDAEQPVVNAPVAQDSDAPPLRQAREQLSARPESGDASPVLDKEAAIRTLGIDAALFEPIFENSLREVRTLYDRMHDELAAEDYDAIVLSAHTSKSTAATMGAMEYREHAVLVEQAARTRDGDTLAPRIIAMGQALERLEARVAGDSEV</sequence>
<dbReference type="PROSITE" id="PS50112">
    <property type="entry name" value="PAS"/>
    <property type="match status" value="1"/>
</dbReference>
<dbReference type="InterPro" id="IPR035965">
    <property type="entry name" value="PAS-like_dom_sf"/>
</dbReference>
<evidence type="ECO:0000256" key="8">
    <source>
        <dbReference type="ARBA" id="ARBA00022840"/>
    </source>
</evidence>
<dbReference type="InterPro" id="IPR000700">
    <property type="entry name" value="PAS-assoc_C"/>
</dbReference>
<keyword evidence="5" id="KW-0808">Transferase</keyword>
<keyword evidence="9" id="KW-0902">Two-component regulatory system</keyword>
<comment type="subunit">
    <text evidence="10">At low DSF concentrations, interacts with RpfF.</text>
</comment>
<feature type="domain" description="PAC" evidence="19">
    <location>
        <begin position="413"/>
        <end position="465"/>
    </location>
</feature>
<dbReference type="Gene3D" id="3.30.450.20">
    <property type="entry name" value="PAS domain"/>
    <property type="match status" value="1"/>
</dbReference>
<keyword evidence="15" id="KW-1133">Transmembrane helix</keyword>
<dbReference type="GO" id="GO:0000155">
    <property type="term" value="F:phosphorelay sensor kinase activity"/>
    <property type="evidence" value="ECO:0007669"/>
    <property type="project" value="InterPro"/>
</dbReference>
<reference evidence="22 23" key="1">
    <citation type="submission" date="2018-06" db="EMBL/GenBank/DDBJ databases">
        <title>Complete genome of Desulfovibrio indonesiensis P37SLT.</title>
        <authorList>
            <person name="Crispim J.S."/>
            <person name="Vidigal P.M.P."/>
            <person name="Silva L.C.F."/>
            <person name="Laguardia C.N."/>
            <person name="Araujo L.C."/>
            <person name="Dias R.S."/>
            <person name="Sousa M.P."/>
            <person name="Paula S.O."/>
            <person name="Silva C."/>
        </authorList>
    </citation>
    <scope>NUCLEOTIDE SEQUENCE [LARGE SCALE GENOMIC DNA]</scope>
    <source>
        <strain evidence="22 23">P37SLT</strain>
    </source>
</reference>
<evidence type="ECO:0000259" key="19">
    <source>
        <dbReference type="PROSITE" id="PS50113"/>
    </source>
</evidence>
<dbReference type="SUPFAM" id="SSF47226">
    <property type="entry name" value="Histidine-containing phosphotransfer domain, HPT domain"/>
    <property type="match status" value="1"/>
</dbReference>
<dbReference type="SUPFAM" id="SSF158472">
    <property type="entry name" value="HAMP domain-like"/>
    <property type="match status" value="1"/>
</dbReference>
<dbReference type="PROSITE" id="PS50109">
    <property type="entry name" value="HIS_KIN"/>
    <property type="match status" value="1"/>
</dbReference>
<feature type="domain" description="HPt" evidence="21">
    <location>
        <begin position="955"/>
        <end position="1051"/>
    </location>
</feature>
<evidence type="ECO:0000256" key="10">
    <source>
        <dbReference type="ARBA" id="ARBA00064003"/>
    </source>
</evidence>
<dbReference type="Gene3D" id="1.10.287.130">
    <property type="match status" value="1"/>
</dbReference>
<dbReference type="InterPro" id="IPR008207">
    <property type="entry name" value="Sig_transdc_His_kin_Hpt_dom"/>
</dbReference>
<dbReference type="SUPFAM" id="SSF55874">
    <property type="entry name" value="ATPase domain of HSP90 chaperone/DNA topoisomerase II/histidine kinase"/>
    <property type="match status" value="1"/>
</dbReference>
<dbReference type="SMART" id="SM00091">
    <property type="entry name" value="PAS"/>
    <property type="match status" value="1"/>
</dbReference>
<evidence type="ECO:0000259" key="20">
    <source>
        <dbReference type="PROSITE" id="PS50885"/>
    </source>
</evidence>
<dbReference type="InterPro" id="IPR036890">
    <property type="entry name" value="HATPase_C_sf"/>
</dbReference>
<dbReference type="SUPFAM" id="SSF55785">
    <property type="entry name" value="PYP-like sensor domain (PAS domain)"/>
    <property type="match status" value="1"/>
</dbReference>
<dbReference type="Pfam" id="PF00672">
    <property type="entry name" value="HAMP"/>
    <property type="match status" value="1"/>
</dbReference>
<gene>
    <name evidence="22" type="ORF">DPQ33_13145</name>
</gene>
<dbReference type="Pfam" id="PF00512">
    <property type="entry name" value="HisKA"/>
    <property type="match status" value="1"/>
</dbReference>
<dbReference type="InterPro" id="IPR003660">
    <property type="entry name" value="HAMP_dom"/>
</dbReference>
<dbReference type="InterPro" id="IPR001789">
    <property type="entry name" value="Sig_transdc_resp-reg_receiver"/>
</dbReference>
<dbReference type="SMART" id="SM00304">
    <property type="entry name" value="HAMP"/>
    <property type="match status" value="1"/>
</dbReference>
<keyword evidence="15" id="KW-0812">Transmembrane</keyword>
<dbReference type="SUPFAM" id="SSF52172">
    <property type="entry name" value="CheY-like"/>
    <property type="match status" value="1"/>
</dbReference>
<dbReference type="AlphaFoldDB" id="A0A7M3MCU7"/>
<feature type="domain" description="Histidine kinase" evidence="16">
    <location>
        <begin position="482"/>
        <end position="714"/>
    </location>
</feature>
<dbReference type="InterPro" id="IPR000014">
    <property type="entry name" value="PAS"/>
</dbReference>
<proteinExistence type="predicted"/>
<dbReference type="SMART" id="SM00387">
    <property type="entry name" value="HATPase_c"/>
    <property type="match status" value="1"/>
</dbReference>
<dbReference type="Pfam" id="PF01627">
    <property type="entry name" value="Hpt"/>
    <property type="match status" value="1"/>
</dbReference>
<keyword evidence="15" id="KW-0472">Membrane</keyword>
<evidence type="ECO:0000256" key="3">
    <source>
        <dbReference type="ARBA" id="ARBA00012438"/>
    </source>
</evidence>
<evidence type="ECO:0000256" key="12">
    <source>
        <dbReference type="PROSITE-ProRule" id="PRU00110"/>
    </source>
</evidence>
<dbReference type="InterPro" id="IPR036641">
    <property type="entry name" value="HPT_dom_sf"/>
</dbReference>
<keyword evidence="7" id="KW-0418">Kinase</keyword>
<dbReference type="InterPro" id="IPR003661">
    <property type="entry name" value="HisK_dim/P_dom"/>
</dbReference>
<comment type="caution">
    <text evidence="22">The sequence shown here is derived from an EMBL/GenBank/DDBJ whole genome shotgun (WGS) entry which is preliminary data.</text>
</comment>
<evidence type="ECO:0000256" key="1">
    <source>
        <dbReference type="ARBA" id="ARBA00000085"/>
    </source>
</evidence>